<comment type="caution">
    <text evidence="1">The sequence shown here is derived from an EMBL/GenBank/DDBJ whole genome shotgun (WGS) entry which is preliminary data.</text>
</comment>
<dbReference type="InParanoid" id="A0A1Q3CVY0"/>
<evidence type="ECO:0000313" key="2">
    <source>
        <dbReference type="Proteomes" id="UP000187406"/>
    </source>
</evidence>
<dbReference type="AlphaFoldDB" id="A0A1Q3CVY0"/>
<keyword evidence="2" id="KW-1185">Reference proteome</keyword>
<accession>A0A1Q3CVY0</accession>
<name>A0A1Q3CVY0_CEPFO</name>
<reference evidence="2" key="1">
    <citation type="submission" date="2016-04" db="EMBL/GenBank/DDBJ databases">
        <title>Cephalotus genome sequencing.</title>
        <authorList>
            <person name="Fukushima K."/>
            <person name="Hasebe M."/>
            <person name="Fang X."/>
        </authorList>
    </citation>
    <scope>NUCLEOTIDE SEQUENCE [LARGE SCALE GENOMIC DNA]</scope>
    <source>
        <strain evidence="2">cv. St1</strain>
    </source>
</reference>
<dbReference type="EMBL" id="BDDD01003193">
    <property type="protein sequence ID" value="GAV84389.1"/>
    <property type="molecule type" value="Genomic_DNA"/>
</dbReference>
<organism evidence="1 2">
    <name type="scientific">Cephalotus follicularis</name>
    <name type="common">Albany pitcher plant</name>
    <dbReference type="NCBI Taxonomy" id="3775"/>
    <lineage>
        <taxon>Eukaryota</taxon>
        <taxon>Viridiplantae</taxon>
        <taxon>Streptophyta</taxon>
        <taxon>Embryophyta</taxon>
        <taxon>Tracheophyta</taxon>
        <taxon>Spermatophyta</taxon>
        <taxon>Magnoliopsida</taxon>
        <taxon>eudicotyledons</taxon>
        <taxon>Gunneridae</taxon>
        <taxon>Pentapetalae</taxon>
        <taxon>rosids</taxon>
        <taxon>fabids</taxon>
        <taxon>Oxalidales</taxon>
        <taxon>Cephalotaceae</taxon>
        <taxon>Cephalotus</taxon>
    </lineage>
</organism>
<dbReference type="Proteomes" id="UP000187406">
    <property type="component" value="Unassembled WGS sequence"/>
</dbReference>
<dbReference type="OrthoDB" id="1431692at2759"/>
<proteinExistence type="predicted"/>
<protein>
    <submittedName>
        <fullName evidence="1">Uncharacterized protein</fullName>
    </submittedName>
</protein>
<evidence type="ECO:0000313" key="1">
    <source>
        <dbReference type="EMBL" id="GAV84389.1"/>
    </source>
</evidence>
<sequence length="142" mass="16984">MIKQQYHYKISYKKAWLEKQLAKADLYVDWDASYRLLPKWMAAFYVSHLASNFNTTFKNKELKTMVYSMAIATQQIQFDKLWEKIKGVEEVHVAEWLNNISHDRWTLLDDQRRRWEHMTKNMVEIFNSVLKGARGLPITALV</sequence>
<gene>
    <name evidence="1" type="ORF">CFOL_v3_27833</name>
</gene>